<dbReference type="AlphaFoldDB" id="A0A1E1W5I7"/>
<feature type="compositionally biased region" description="Polar residues" evidence="1">
    <location>
        <begin position="50"/>
        <end position="67"/>
    </location>
</feature>
<dbReference type="EMBL" id="GDQN01008855">
    <property type="protein sequence ID" value="JAT82199.1"/>
    <property type="molecule type" value="Transcribed_RNA"/>
</dbReference>
<proteinExistence type="predicted"/>
<gene>
    <name evidence="2" type="ORF">g.1533</name>
</gene>
<evidence type="ECO:0000313" key="2">
    <source>
        <dbReference type="EMBL" id="JAT82199.1"/>
    </source>
</evidence>
<feature type="non-terminal residue" evidence="2">
    <location>
        <position position="105"/>
    </location>
</feature>
<name>A0A1E1W5I7_PECGO</name>
<organism evidence="2">
    <name type="scientific">Pectinophora gossypiella</name>
    <name type="common">Cotton pink bollworm</name>
    <name type="synonym">Depressaria gossypiella</name>
    <dbReference type="NCBI Taxonomy" id="13191"/>
    <lineage>
        <taxon>Eukaryota</taxon>
        <taxon>Metazoa</taxon>
        <taxon>Ecdysozoa</taxon>
        <taxon>Arthropoda</taxon>
        <taxon>Hexapoda</taxon>
        <taxon>Insecta</taxon>
        <taxon>Pterygota</taxon>
        <taxon>Neoptera</taxon>
        <taxon>Endopterygota</taxon>
        <taxon>Lepidoptera</taxon>
        <taxon>Glossata</taxon>
        <taxon>Ditrysia</taxon>
        <taxon>Gelechioidea</taxon>
        <taxon>Gelechiidae</taxon>
        <taxon>Apatetrinae</taxon>
        <taxon>Pectinophora</taxon>
    </lineage>
</organism>
<reference evidence="2" key="1">
    <citation type="submission" date="2015-09" db="EMBL/GenBank/DDBJ databases">
        <title>De novo assembly of Pectinophora gossypiella (Pink Bollworm) gut transcriptome.</title>
        <authorList>
            <person name="Tassone E.E."/>
        </authorList>
    </citation>
    <scope>NUCLEOTIDE SEQUENCE</scope>
</reference>
<feature type="region of interest" description="Disordered" evidence="1">
    <location>
        <begin position="44"/>
        <end position="67"/>
    </location>
</feature>
<sequence length="105" mass="11910">RAAVVLQQDDTHVRVACWTGDRVREHKVPFIEVLDFVKQKFNPDPARTSEVPTNRSISWSETEKSNSPSISVTFITASERITKTAKRHYENQINTQITSILVSLG</sequence>
<evidence type="ECO:0000256" key="1">
    <source>
        <dbReference type="SAM" id="MobiDB-lite"/>
    </source>
</evidence>
<accession>A0A1E1W5I7</accession>
<dbReference type="OrthoDB" id="6778822at2759"/>
<feature type="non-terminal residue" evidence="2">
    <location>
        <position position="1"/>
    </location>
</feature>
<protein>
    <submittedName>
        <fullName evidence="2">Uncharacterized protein</fullName>
    </submittedName>
</protein>